<evidence type="ECO:0000313" key="1">
    <source>
        <dbReference type="EMBL" id="EGW05019.1"/>
    </source>
</evidence>
<dbReference type="Proteomes" id="UP000001075">
    <property type="component" value="Unassembled WGS sequence"/>
</dbReference>
<reference evidence="2" key="1">
    <citation type="journal article" date="2011" name="Nat. Biotechnol.">
        <title>The genomic sequence of the Chinese hamster ovary (CHO)-K1 cell line.</title>
        <authorList>
            <person name="Xu X."/>
            <person name="Nagarajan H."/>
            <person name="Lewis N.E."/>
            <person name="Pan S."/>
            <person name="Cai Z."/>
            <person name="Liu X."/>
            <person name="Chen W."/>
            <person name="Xie M."/>
            <person name="Wang W."/>
            <person name="Hammond S."/>
            <person name="Andersen M.R."/>
            <person name="Neff N."/>
            <person name="Passarelli B."/>
            <person name="Koh W."/>
            <person name="Fan H.C."/>
            <person name="Wang J."/>
            <person name="Gui Y."/>
            <person name="Lee K.H."/>
            <person name="Betenbaugh M.J."/>
            <person name="Quake S.R."/>
            <person name="Famili I."/>
            <person name="Palsson B.O."/>
            <person name="Wang J."/>
        </authorList>
    </citation>
    <scope>NUCLEOTIDE SEQUENCE [LARGE SCALE GENOMIC DNA]</scope>
    <source>
        <strain evidence="2">CHO K1 cell line</strain>
    </source>
</reference>
<dbReference type="InParanoid" id="G3GS64"/>
<evidence type="ECO:0000313" key="2">
    <source>
        <dbReference type="Proteomes" id="UP000001075"/>
    </source>
</evidence>
<dbReference type="AlphaFoldDB" id="G3GS64"/>
<sequence>MPKTVEATTQQDRLSRKIVNSHLYVKGKNLWLTSDIFTLGSVKNMVSTRMTVDPIADMTQ</sequence>
<gene>
    <name evidence="1" type="ORF">I79_000377</name>
</gene>
<dbReference type="EMBL" id="JH000006">
    <property type="protein sequence ID" value="EGW05019.1"/>
    <property type="molecule type" value="Genomic_DNA"/>
</dbReference>
<name>G3GS64_CRIGR</name>
<organism evidence="1 2">
    <name type="scientific">Cricetulus griseus</name>
    <name type="common">Chinese hamster</name>
    <name type="synonym">Cricetulus barabensis griseus</name>
    <dbReference type="NCBI Taxonomy" id="10029"/>
    <lineage>
        <taxon>Eukaryota</taxon>
        <taxon>Metazoa</taxon>
        <taxon>Chordata</taxon>
        <taxon>Craniata</taxon>
        <taxon>Vertebrata</taxon>
        <taxon>Euteleostomi</taxon>
        <taxon>Mammalia</taxon>
        <taxon>Eutheria</taxon>
        <taxon>Euarchontoglires</taxon>
        <taxon>Glires</taxon>
        <taxon>Rodentia</taxon>
        <taxon>Myomorpha</taxon>
        <taxon>Muroidea</taxon>
        <taxon>Cricetidae</taxon>
        <taxon>Cricetinae</taxon>
        <taxon>Cricetulus</taxon>
    </lineage>
</organism>
<accession>G3GS64</accession>
<protein>
    <submittedName>
        <fullName evidence="1">Uncharacterized protein</fullName>
    </submittedName>
</protein>
<proteinExistence type="predicted"/>